<evidence type="ECO:0000256" key="1">
    <source>
        <dbReference type="ARBA" id="ARBA00023125"/>
    </source>
</evidence>
<dbReference type="InterPro" id="IPR009057">
    <property type="entry name" value="Homeodomain-like_sf"/>
</dbReference>
<dbReference type="HOGENOM" id="CLU_069356_1_2_11"/>
<accession>A0A0F7FSD1</accession>
<dbReference type="Proteomes" id="UP000034034">
    <property type="component" value="Chromosome"/>
</dbReference>
<dbReference type="GO" id="GO:0006355">
    <property type="term" value="P:regulation of DNA-templated transcription"/>
    <property type="evidence" value="ECO:0007669"/>
    <property type="project" value="UniProtKB-ARBA"/>
</dbReference>
<keyword evidence="5" id="KW-1185">Reference proteome</keyword>
<sequence>MPPRDAETTKARILGAALSEFAGHGHAGGRIERIAKAAGTNVRMIYAYYGGKDQLFDAALTKAITSMAAAVPPRPDDLAAWAGDLFDYHRREPTTLRITMWAQLERPRSASEPMDSYLAKTTAVSAAESAPLTAVDLLVLIYAVAQAWYLSPVGLLRSDGRDPEDPARVAEHREAVVTAVTRMLNAGGNG</sequence>
<dbReference type="SUPFAM" id="SSF48498">
    <property type="entry name" value="Tetracyclin repressor-like, C-terminal domain"/>
    <property type="match status" value="1"/>
</dbReference>
<dbReference type="PANTHER" id="PTHR30328">
    <property type="entry name" value="TRANSCRIPTIONAL REPRESSOR"/>
    <property type="match status" value="1"/>
</dbReference>
<dbReference type="PROSITE" id="PS50977">
    <property type="entry name" value="HTH_TETR_2"/>
    <property type="match status" value="1"/>
</dbReference>
<dbReference type="KEGG" id="sxi:SXIM_16710"/>
<dbReference type="EMBL" id="CP009922">
    <property type="protein sequence ID" value="AKG43055.1"/>
    <property type="molecule type" value="Genomic_DNA"/>
</dbReference>
<dbReference type="Gene3D" id="1.10.357.10">
    <property type="entry name" value="Tetracycline Repressor, domain 2"/>
    <property type="match status" value="1"/>
</dbReference>
<evidence type="ECO:0000313" key="5">
    <source>
        <dbReference type="Proteomes" id="UP000034034"/>
    </source>
</evidence>
<feature type="DNA-binding region" description="H-T-H motif" evidence="2">
    <location>
        <begin position="30"/>
        <end position="49"/>
    </location>
</feature>
<dbReference type="PATRIC" id="fig|408015.6.peg.1706"/>
<evidence type="ECO:0000256" key="2">
    <source>
        <dbReference type="PROSITE-ProRule" id="PRU00335"/>
    </source>
</evidence>
<evidence type="ECO:0000313" key="4">
    <source>
        <dbReference type="EMBL" id="AKG43055.1"/>
    </source>
</evidence>
<evidence type="ECO:0000259" key="3">
    <source>
        <dbReference type="PROSITE" id="PS50977"/>
    </source>
</evidence>
<dbReference type="Pfam" id="PF17926">
    <property type="entry name" value="TetR_C_21"/>
    <property type="match status" value="1"/>
</dbReference>
<dbReference type="InterPro" id="IPR036271">
    <property type="entry name" value="Tet_transcr_reg_TetR-rel_C_sf"/>
</dbReference>
<dbReference type="PANTHER" id="PTHR30328:SF54">
    <property type="entry name" value="HTH-TYPE TRANSCRIPTIONAL REPRESSOR SCO4008"/>
    <property type="match status" value="1"/>
</dbReference>
<dbReference type="RefSeq" id="WP_046723462.1">
    <property type="nucleotide sequence ID" value="NZ_CP009922.3"/>
</dbReference>
<protein>
    <submittedName>
        <fullName evidence="4">Transcriptional regulator, TetR family</fullName>
    </submittedName>
</protein>
<dbReference type="Pfam" id="PF00440">
    <property type="entry name" value="TetR_N"/>
    <property type="match status" value="1"/>
</dbReference>
<name>A0A0F7FSD1_9ACTN</name>
<gene>
    <name evidence="4" type="ORF">SXIM_16710</name>
</gene>
<proteinExistence type="predicted"/>
<dbReference type="InterPro" id="IPR041467">
    <property type="entry name" value="Sco4008_C"/>
</dbReference>
<dbReference type="SUPFAM" id="SSF46689">
    <property type="entry name" value="Homeodomain-like"/>
    <property type="match status" value="1"/>
</dbReference>
<dbReference type="InterPro" id="IPR001647">
    <property type="entry name" value="HTH_TetR"/>
</dbReference>
<dbReference type="STRING" id="408015.SXIM_16710"/>
<reference evidence="4" key="1">
    <citation type="submission" date="2019-08" db="EMBL/GenBank/DDBJ databases">
        <title>Complete genome sequence of a mangrove-derived Streptomyces xiamenensis.</title>
        <authorList>
            <person name="Xu J."/>
        </authorList>
    </citation>
    <scope>NUCLEOTIDE SEQUENCE</scope>
    <source>
        <strain evidence="4">318</strain>
    </source>
</reference>
<keyword evidence="1 2" id="KW-0238">DNA-binding</keyword>
<dbReference type="GO" id="GO:0003677">
    <property type="term" value="F:DNA binding"/>
    <property type="evidence" value="ECO:0007669"/>
    <property type="project" value="UniProtKB-UniRule"/>
</dbReference>
<dbReference type="AlphaFoldDB" id="A0A0F7FSD1"/>
<feature type="domain" description="HTH tetR-type" evidence="3">
    <location>
        <begin position="7"/>
        <end position="67"/>
    </location>
</feature>
<organism evidence="4 5">
    <name type="scientific">Streptomyces xiamenensis</name>
    <dbReference type="NCBI Taxonomy" id="408015"/>
    <lineage>
        <taxon>Bacteria</taxon>
        <taxon>Bacillati</taxon>
        <taxon>Actinomycetota</taxon>
        <taxon>Actinomycetes</taxon>
        <taxon>Kitasatosporales</taxon>
        <taxon>Streptomycetaceae</taxon>
        <taxon>Streptomyces</taxon>
    </lineage>
</organism>
<dbReference type="InterPro" id="IPR050109">
    <property type="entry name" value="HTH-type_TetR-like_transc_reg"/>
</dbReference>